<sequence length="30" mass="3348">MSCLSRWVFHVVALKPTLTSFGSTTFKSIC</sequence>
<dbReference type="AlphaFoldDB" id="I3S2G1"/>
<name>I3S2G1_LOTJA</name>
<evidence type="ECO:0000313" key="1">
    <source>
        <dbReference type="EMBL" id="AFK34453.1"/>
    </source>
</evidence>
<accession>I3S2G1</accession>
<organism evidence="1">
    <name type="scientific">Lotus japonicus</name>
    <name type="common">Lotus corniculatus var. japonicus</name>
    <dbReference type="NCBI Taxonomy" id="34305"/>
    <lineage>
        <taxon>Eukaryota</taxon>
        <taxon>Viridiplantae</taxon>
        <taxon>Streptophyta</taxon>
        <taxon>Embryophyta</taxon>
        <taxon>Tracheophyta</taxon>
        <taxon>Spermatophyta</taxon>
        <taxon>Magnoliopsida</taxon>
        <taxon>eudicotyledons</taxon>
        <taxon>Gunneridae</taxon>
        <taxon>Pentapetalae</taxon>
        <taxon>rosids</taxon>
        <taxon>fabids</taxon>
        <taxon>Fabales</taxon>
        <taxon>Fabaceae</taxon>
        <taxon>Papilionoideae</taxon>
        <taxon>50 kb inversion clade</taxon>
        <taxon>NPAAA clade</taxon>
        <taxon>Hologalegina</taxon>
        <taxon>robinioid clade</taxon>
        <taxon>Loteae</taxon>
        <taxon>Lotus</taxon>
    </lineage>
</organism>
<protein>
    <submittedName>
        <fullName evidence="1">Uncharacterized protein</fullName>
    </submittedName>
</protein>
<proteinExistence type="evidence at transcript level"/>
<reference evidence="1" key="1">
    <citation type="submission" date="2012-05" db="EMBL/GenBank/DDBJ databases">
        <authorList>
            <person name="Krishnakumar V."/>
            <person name="Cheung F."/>
            <person name="Xiao Y."/>
            <person name="Chan A."/>
            <person name="Moskal W.A."/>
            <person name="Town C.D."/>
        </authorList>
    </citation>
    <scope>NUCLEOTIDE SEQUENCE</scope>
</reference>
<dbReference type="EMBL" id="BT134658">
    <property type="protein sequence ID" value="AFK34453.1"/>
    <property type="molecule type" value="mRNA"/>
</dbReference>